<sequence length="217" mass="22932">MLDPAAVVEATANALRLAQDMERRSGLVCKKINLGGGFGVAHTEQRRELDLSALARGLLPLFAERKTESPDCDLIFELAIHYGRSGTLRDTSRSDQDLAASTSSSATADSNHHLAAAGTFGAALRGNFPAYNLTRPDSTLVTRHIAGPSCNPTDLLGIDARLPAPGEGDLIGVGMSGSYGLTASPLLFLGRPTPVELVRSAGQVLVGRRRHTITDFN</sequence>
<accession>A0A935UIP7</accession>
<dbReference type="InterPro" id="IPR022657">
    <property type="entry name" value="De-COase2_CS"/>
</dbReference>
<dbReference type="EMBL" id="JADJMH010000025">
    <property type="protein sequence ID" value="MBK7676808.1"/>
    <property type="molecule type" value="Genomic_DNA"/>
</dbReference>
<dbReference type="Gene3D" id="3.20.20.10">
    <property type="entry name" value="Alanine racemase"/>
    <property type="match status" value="1"/>
</dbReference>
<dbReference type="GO" id="GO:0009089">
    <property type="term" value="P:lysine biosynthetic process via diaminopimelate"/>
    <property type="evidence" value="ECO:0007669"/>
    <property type="project" value="TreeGrafter"/>
</dbReference>
<dbReference type="SUPFAM" id="SSF51419">
    <property type="entry name" value="PLP-binding barrel"/>
    <property type="match status" value="1"/>
</dbReference>
<dbReference type="Pfam" id="PF02784">
    <property type="entry name" value="Orn_Arg_deC_N"/>
    <property type="match status" value="1"/>
</dbReference>
<name>A0A935UIP7_9PROT</name>
<comment type="caution">
    <text evidence="4">The sequence shown here is derived from an EMBL/GenBank/DDBJ whole genome shotgun (WGS) entry which is preliminary data.</text>
</comment>
<feature type="domain" description="Orn/DAP/Arg decarboxylase 2 N-terminal" evidence="3">
    <location>
        <begin position="3"/>
        <end position="77"/>
    </location>
</feature>
<reference evidence="4 5" key="1">
    <citation type="submission" date="2020-10" db="EMBL/GenBank/DDBJ databases">
        <title>Connecting structure to function with the recovery of over 1000 high-quality activated sludge metagenome-assembled genomes encoding full-length rRNA genes using long-read sequencing.</title>
        <authorList>
            <person name="Singleton C.M."/>
            <person name="Petriglieri F."/>
            <person name="Kristensen J.M."/>
            <person name="Kirkegaard R.H."/>
            <person name="Michaelsen T.Y."/>
            <person name="Andersen M.H."/>
            <person name="Karst S.M."/>
            <person name="Dueholm M.S."/>
            <person name="Nielsen P.H."/>
            <person name="Albertsen M."/>
        </authorList>
    </citation>
    <scope>NUCLEOTIDE SEQUENCE [LARGE SCALE GENOMIC DNA]</scope>
    <source>
        <strain evidence="4">EsbW_18-Q3-R4-48_BATAC.285</strain>
    </source>
</reference>
<evidence type="ECO:0000313" key="5">
    <source>
        <dbReference type="Proteomes" id="UP000697998"/>
    </source>
</evidence>
<protein>
    <recommendedName>
        <fullName evidence="3">Orn/DAP/Arg decarboxylase 2 N-terminal domain-containing protein</fullName>
    </recommendedName>
</protein>
<dbReference type="PANTHER" id="PTHR43727">
    <property type="entry name" value="DIAMINOPIMELATE DECARBOXYLASE"/>
    <property type="match status" value="1"/>
</dbReference>
<organism evidence="4 5">
    <name type="scientific">Candidatus Accumulibacter proximus</name>
    <dbReference type="NCBI Taxonomy" id="2954385"/>
    <lineage>
        <taxon>Bacteria</taxon>
        <taxon>Pseudomonadati</taxon>
        <taxon>Pseudomonadota</taxon>
        <taxon>Betaproteobacteria</taxon>
        <taxon>Candidatus Accumulibacter</taxon>
    </lineage>
</organism>
<dbReference type="InterPro" id="IPR029066">
    <property type="entry name" value="PLP-binding_barrel"/>
</dbReference>
<evidence type="ECO:0000259" key="3">
    <source>
        <dbReference type="Pfam" id="PF02784"/>
    </source>
</evidence>
<keyword evidence="2" id="KW-0663">Pyridoxal phosphate</keyword>
<proteinExistence type="predicted"/>
<dbReference type="AlphaFoldDB" id="A0A935UIP7"/>
<dbReference type="PROSITE" id="PS00879">
    <property type="entry name" value="ODR_DC_2_2"/>
    <property type="match status" value="1"/>
</dbReference>
<dbReference type="Proteomes" id="UP000697998">
    <property type="component" value="Unassembled WGS sequence"/>
</dbReference>
<dbReference type="PANTHER" id="PTHR43727:SF2">
    <property type="entry name" value="GROUP IV DECARBOXYLASE"/>
    <property type="match status" value="1"/>
</dbReference>
<dbReference type="Gene3D" id="2.40.37.10">
    <property type="entry name" value="Lyase, Ornithine Decarboxylase, Chain A, domain 1"/>
    <property type="match status" value="1"/>
</dbReference>
<evidence type="ECO:0000256" key="2">
    <source>
        <dbReference type="ARBA" id="ARBA00022898"/>
    </source>
</evidence>
<dbReference type="GO" id="GO:0008836">
    <property type="term" value="F:diaminopimelate decarboxylase activity"/>
    <property type="evidence" value="ECO:0007669"/>
    <property type="project" value="TreeGrafter"/>
</dbReference>
<dbReference type="InterPro" id="IPR009006">
    <property type="entry name" value="Ala_racemase/Decarboxylase_C"/>
</dbReference>
<comment type="cofactor">
    <cofactor evidence="1">
        <name>pyridoxal 5'-phosphate</name>
        <dbReference type="ChEBI" id="CHEBI:597326"/>
    </cofactor>
</comment>
<evidence type="ECO:0000313" key="4">
    <source>
        <dbReference type="EMBL" id="MBK7676808.1"/>
    </source>
</evidence>
<dbReference type="SUPFAM" id="SSF50621">
    <property type="entry name" value="Alanine racemase C-terminal domain-like"/>
    <property type="match status" value="1"/>
</dbReference>
<dbReference type="InterPro" id="IPR022644">
    <property type="entry name" value="De-COase2_N"/>
</dbReference>
<evidence type="ECO:0000256" key="1">
    <source>
        <dbReference type="ARBA" id="ARBA00001933"/>
    </source>
</evidence>
<gene>
    <name evidence="4" type="ORF">IPJ27_19745</name>
</gene>